<gene>
    <name evidence="8" type="ORF">EJN90_12020</name>
</gene>
<dbReference type="PROSITE" id="PS51192">
    <property type="entry name" value="HELICASE_ATP_BIND_1"/>
    <property type="match status" value="1"/>
</dbReference>
<dbReference type="GO" id="GO:0030894">
    <property type="term" value="C:replisome"/>
    <property type="evidence" value="ECO:0007669"/>
    <property type="project" value="TreeGrafter"/>
</dbReference>
<dbReference type="InterPro" id="IPR011545">
    <property type="entry name" value="DEAD/DEAH_box_helicase_dom"/>
</dbReference>
<dbReference type="Gene3D" id="3.40.50.300">
    <property type="entry name" value="P-loop containing nucleotide triphosphate hydrolases"/>
    <property type="match status" value="2"/>
</dbReference>
<keyword evidence="9" id="KW-1185">Reference proteome</keyword>
<feature type="domain" description="Helicase C-terminal" evidence="7">
    <location>
        <begin position="218"/>
        <end position="373"/>
    </location>
</feature>
<reference evidence="9" key="1">
    <citation type="submission" date="2018-12" db="EMBL/GenBank/DDBJ databases">
        <title>Complete genome sequencing of Jeotgalibaca sp. H21T32.</title>
        <authorList>
            <person name="Bae J.-W."/>
            <person name="Lee S.-Y."/>
        </authorList>
    </citation>
    <scope>NUCLEOTIDE SEQUENCE [LARGE SCALE GENOMIC DNA]</scope>
    <source>
        <strain evidence="9">H21T32</strain>
    </source>
</reference>
<dbReference type="GO" id="GO:0043138">
    <property type="term" value="F:3'-5' DNA helicase activity"/>
    <property type="evidence" value="ECO:0007669"/>
    <property type="project" value="TreeGrafter"/>
</dbReference>
<evidence type="ECO:0000256" key="4">
    <source>
        <dbReference type="ARBA" id="ARBA00022840"/>
    </source>
</evidence>
<name>A0A3Q9BLX8_9LACT</name>
<evidence type="ECO:0000313" key="8">
    <source>
        <dbReference type="EMBL" id="AZP05307.1"/>
    </source>
</evidence>
<dbReference type="SMART" id="SM00487">
    <property type="entry name" value="DEXDc"/>
    <property type="match status" value="1"/>
</dbReference>
<sequence length="482" mass="56038">MVEQKLEERLKEWFGFDSFRSGQKEPIQSILDKKDTIAILPTGSGKSLIYQYAGYSIPGTILIISPLLSLMDNQVMQLKKTGEKRTAALNSMLSLEERRLIENNIEKYKFLFVSPEMLQSNHFLNLLRTIKIGLFVIDEAHCISQWGQDFRPDYLFLGEVRRRFNNPLTLALTATAPEKVVNDIIAVLHLSKEQTEIHRNNPNRSNIFYKIVDTTARDKDEILLELLTEYPMPGIIYFTSKLQAEKINQFIRLHTSLRVATYHADRTNEDRMTIQKQFLENKLDVICATAAFGMGINKKNIRSVIHYHLPGSLEEYLQETGRAGRDGKQSIATLLYSYSDFSFKNRKNHETALDEQMMKNIYENKNSSLDDLSDSDRAMLQIVQYKKMNKQEAVLFVNNRIEEKTRQLFAMNDFAKTQECKRKIISNYFEHESQEKPFWCCSICNPNQAELLKEMPVTEPMIEKKDASLKNWKEIIKVLFLL</sequence>
<keyword evidence="2" id="KW-0378">Hydrolase</keyword>
<dbReference type="GO" id="GO:0005524">
    <property type="term" value="F:ATP binding"/>
    <property type="evidence" value="ECO:0007669"/>
    <property type="project" value="UniProtKB-KW"/>
</dbReference>
<dbReference type="GO" id="GO:0006281">
    <property type="term" value="P:DNA repair"/>
    <property type="evidence" value="ECO:0007669"/>
    <property type="project" value="TreeGrafter"/>
</dbReference>
<dbReference type="GO" id="GO:0005737">
    <property type="term" value="C:cytoplasm"/>
    <property type="evidence" value="ECO:0007669"/>
    <property type="project" value="TreeGrafter"/>
</dbReference>
<keyword evidence="1" id="KW-0547">Nucleotide-binding</keyword>
<dbReference type="AlphaFoldDB" id="A0A3Q9BLX8"/>
<dbReference type="GO" id="GO:0003677">
    <property type="term" value="F:DNA binding"/>
    <property type="evidence" value="ECO:0007669"/>
    <property type="project" value="UniProtKB-KW"/>
</dbReference>
<evidence type="ECO:0000256" key="1">
    <source>
        <dbReference type="ARBA" id="ARBA00022741"/>
    </source>
</evidence>
<dbReference type="SUPFAM" id="SSF52540">
    <property type="entry name" value="P-loop containing nucleoside triphosphate hydrolases"/>
    <property type="match status" value="1"/>
</dbReference>
<evidence type="ECO:0000313" key="9">
    <source>
        <dbReference type="Proteomes" id="UP000273326"/>
    </source>
</evidence>
<dbReference type="PROSITE" id="PS51194">
    <property type="entry name" value="HELICASE_CTER"/>
    <property type="match status" value="1"/>
</dbReference>
<dbReference type="GO" id="GO:0009378">
    <property type="term" value="F:four-way junction helicase activity"/>
    <property type="evidence" value="ECO:0007669"/>
    <property type="project" value="TreeGrafter"/>
</dbReference>
<evidence type="ECO:0000256" key="2">
    <source>
        <dbReference type="ARBA" id="ARBA00022801"/>
    </source>
</evidence>
<dbReference type="NCBIfam" id="TIGR00614">
    <property type="entry name" value="recQ_fam"/>
    <property type="match status" value="1"/>
</dbReference>
<organism evidence="8 9">
    <name type="scientific">Jeotgalibaca ciconiae</name>
    <dbReference type="NCBI Taxonomy" id="2496265"/>
    <lineage>
        <taxon>Bacteria</taxon>
        <taxon>Bacillati</taxon>
        <taxon>Bacillota</taxon>
        <taxon>Bacilli</taxon>
        <taxon>Lactobacillales</taxon>
        <taxon>Carnobacteriaceae</taxon>
        <taxon>Jeotgalibaca</taxon>
    </lineage>
</organism>
<feature type="domain" description="Helicase ATP-binding" evidence="6">
    <location>
        <begin position="27"/>
        <end position="194"/>
    </location>
</feature>
<proteinExistence type="predicted"/>
<keyword evidence="5" id="KW-0238">DNA-binding</keyword>
<dbReference type="PROSITE" id="PS00690">
    <property type="entry name" value="DEAH_ATP_HELICASE"/>
    <property type="match status" value="1"/>
</dbReference>
<dbReference type="InterPro" id="IPR027417">
    <property type="entry name" value="P-loop_NTPase"/>
</dbReference>
<protein>
    <submittedName>
        <fullName evidence="8">ATP-dependent DNA helicase RecQ</fullName>
    </submittedName>
</protein>
<dbReference type="Pfam" id="PF00271">
    <property type="entry name" value="Helicase_C"/>
    <property type="match status" value="1"/>
</dbReference>
<evidence type="ECO:0000256" key="3">
    <source>
        <dbReference type="ARBA" id="ARBA00022806"/>
    </source>
</evidence>
<dbReference type="InterPro" id="IPR001650">
    <property type="entry name" value="Helicase_C-like"/>
</dbReference>
<dbReference type="GO" id="GO:0016787">
    <property type="term" value="F:hydrolase activity"/>
    <property type="evidence" value="ECO:0007669"/>
    <property type="project" value="UniProtKB-KW"/>
</dbReference>
<dbReference type="EMBL" id="CP034465">
    <property type="protein sequence ID" value="AZP05307.1"/>
    <property type="molecule type" value="Genomic_DNA"/>
</dbReference>
<dbReference type="GO" id="GO:0043590">
    <property type="term" value="C:bacterial nucleoid"/>
    <property type="evidence" value="ECO:0007669"/>
    <property type="project" value="TreeGrafter"/>
</dbReference>
<keyword evidence="4" id="KW-0067">ATP-binding</keyword>
<dbReference type="InterPro" id="IPR002464">
    <property type="entry name" value="DNA/RNA_helicase_DEAH_CS"/>
</dbReference>
<dbReference type="PANTHER" id="PTHR13710">
    <property type="entry name" value="DNA HELICASE RECQ FAMILY MEMBER"/>
    <property type="match status" value="1"/>
</dbReference>
<dbReference type="InterPro" id="IPR014001">
    <property type="entry name" value="Helicase_ATP-bd"/>
</dbReference>
<dbReference type="Proteomes" id="UP000273326">
    <property type="component" value="Chromosome"/>
</dbReference>
<evidence type="ECO:0000259" key="7">
    <source>
        <dbReference type="PROSITE" id="PS51194"/>
    </source>
</evidence>
<evidence type="ECO:0000259" key="6">
    <source>
        <dbReference type="PROSITE" id="PS51192"/>
    </source>
</evidence>
<dbReference type="RefSeq" id="WP_126111570.1">
    <property type="nucleotide sequence ID" value="NZ_CP034465.1"/>
</dbReference>
<dbReference type="Pfam" id="PF00270">
    <property type="entry name" value="DEAD"/>
    <property type="match status" value="1"/>
</dbReference>
<dbReference type="PANTHER" id="PTHR13710:SF84">
    <property type="entry name" value="ATP-DEPENDENT DNA HELICASE RECS-RELATED"/>
    <property type="match status" value="1"/>
</dbReference>
<keyword evidence="3 8" id="KW-0347">Helicase</keyword>
<evidence type="ECO:0000256" key="5">
    <source>
        <dbReference type="ARBA" id="ARBA00023125"/>
    </source>
</evidence>
<dbReference type="GO" id="GO:0006310">
    <property type="term" value="P:DNA recombination"/>
    <property type="evidence" value="ECO:0007669"/>
    <property type="project" value="InterPro"/>
</dbReference>
<dbReference type="InterPro" id="IPR004589">
    <property type="entry name" value="DNA_helicase_ATP-dep_RecQ"/>
</dbReference>
<accession>A0A3Q9BLX8</accession>
<dbReference type="KEGG" id="jeh:EJN90_12020"/>
<dbReference type="SMART" id="SM00490">
    <property type="entry name" value="HELICc"/>
    <property type="match status" value="1"/>
</dbReference>
<dbReference type="OrthoDB" id="9763310at2"/>
<dbReference type="CDD" id="cd17920">
    <property type="entry name" value="DEXHc_RecQ"/>
    <property type="match status" value="1"/>
</dbReference>